<dbReference type="InterPro" id="IPR004358">
    <property type="entry name" value="Sig_transdc_His_kin-like_C"/>
</dbReference>
<dbReference type="CDD" id="cd00082">
    <property type="entry name" value="HisKA"/>
    <property type="match status" value="1"/>
</dbReference>
<reference evidence="12" key="1">
    <citation type="journal article" date="2022" name="Genome Biol. Evol.">
        <title>A New Gene Family Diagnostic for Intracellular Biomineralization of Amorphous Ca Carbonates by Cyanobacteria.</title>
        <authorList>
            <person name="Benzerara K."/>
            <person name="Duprat E."/>
            <person name="Bitard-Feildel T."/>
            <person name="Caumes G."/>
            <person name="Cassier-Chauvat C."/>
            <person name="Chauvat F."/>
            <person name="Dezi M."/>
            <person name="Diop S.I."/>
            <person name="Gaschignard G."/>
            <person name="Gorgen S."/>
            <person name="Gugger M."/>
            <person name="Lopez-Garcia P."/>
            <person name="Millet M."/>
            <person name="Skouri-Panet F."/>
            <person name="Moreira D."/>
            <person name="Callebaut I."/>
        </authorList>
    </citation>
    <scope>NUCLEOTIDE SEQUENCE</scope>
    <source>
        <strain evidence="12">G9</strain>
    </source>
</reference>
<feature type="domain" description="Phytochrome chromophore attachment site" evidence="9">
    <location>
        <begin position="177"/>
        <end position="316"/>
    </location>
</feature>
<keyword evidence="7" id="KW-0902">Two-component regulatory system</keyword>
<dbReference type="SUPFAM" id="SSF55781">
    <property type="entry name" value="GAF domain-like"/>
    <property type="match status" value="1"/>
</dbReference>
<dbReference type="Pfam" id="PF01590">
    <property type="entry name" value="GAF"/>
    <property type="match status" value="1"/>
</dbReference>
<dbReference type="SMART" id="SM00388">
    <property type="entry name" value="HisKA"/>
    <property type="match status" value="1"/>
</dbReference>
<keyword evidence="12" id="KW-0067">ATP-binding</keyword>
<dbReference type="CDD" id="cd16922">
    <property type="entry name" value="HATPase_EvgS-ArcB-TorS-like"/>
    <property type="match status" value="1"/>
</dbReference>
<dbReference type="InterPro" id="IPR003018">
    <property type="entry name" value="GAF"/>
</dbReference>
<evidence type="ECO:0000256" key="4">
    <source>
        <dbReference type="ARBA" id="ARBA00022553"/>
    </source>
</evidence>
<dbReference type="InterPro" id="IPR003661">
    <property type="entry name" value="HisK_dim/P_dom"/>
</dbReference>
<evidence type="ECO:0000259" key="11">
    <source>
        <dbReference type="PROSITE" id="PS50110"/>
    </source>
</evidence>
<dbReference type="InterPro" id="IPR036890">
    <property type="entry name" value="HATPase_C_sf"/>
</dbReference>
<dbReference type="Gene3D" id="3.30.450.40">
    <property type="match status" value="1"/>
</dbReference>
<keyword evidence="13" id="KW-1185">Reference proteome</keyword>
<dbReference type="PROSITE" id="PS50110">
    <property type="entry name" value="RESPONSE_REGULATORY"/>
    <property type="match status" value="1"/>
</dbReference>
<keyword evidence="5" id="KW-0808">Transferase</keyword>
<evidence type="ECO:0000259" key="10">
    <source>
        <dbReference type="PROSITE" id="PS50109"/>
    </source>
</evidence>
<evidence type="ECO:0000256" key="5">
    <source>
        <dbReference type="ARBA" id="ARBA00022679"/>
    </source>
</evidence>
<evidence type="ECO:0000256" key="3">
    <source>
        <dbReference type="ARBA" id="ARBA00012438"/>
    </source>
</evidence>
<keyword evidence="4" id="KW-0597">Phosphoprotein</keyword>
<gene>
    <name evidence="12" type="ORF">L3556_10380</name>
</gene>
<dbReference type="SUPFAM" id="SSF47384">
    <property type="entry name" value="Homodimeric domain of signal transducing histidine kinase"/>
    <property type="match status" value="1"/>
</dbReference>
<dbReference type="InterPro" id="IPR003594">
    <property type="entry name" value="HATPase_dom"/>
</dbReference>
<dbReference type="GO" id="GO:0005524">
    <property type="term" value="F:ATP binding"/>
    <property type="evidence" value="ECO:0007669"/>
    <property type="project" value="UniProtKB-KW"/>
</dbReference>
<feature type="domain" description="Response regulatory" evidence="11">
    <location>
        <begin position="620"/>
        <end position="736"/>
    </location>
</feature>
<name>A0ABT6F0G8_9SYNE</name>
<dbReference type="SMART" id="SM00065">
    <property type="entry name" value="GAF"/>
    <property type="match status" value="1"/>
</dbReference>
<dbReference type="RefSeq" id="WP_277867202.1">
    <property type="nucleotide sequence ID" value="NZ_JAKKUT010000002.1"/>
</dbReference>
<dbReference type="PANTHER" id="PTHR43047">
    <property type="entry name" value="TWO-COMPONENT HISTIDINE PROTEIN KINASE"/>
    <property type="match status" value="1"/>
</dbReference>
<feature type="domain" description="Histidine kinase" evidence="10">
    <location>
        <begin position="368"/>
        <end position="589"/>
    </location>
</feature>
<dbReference type="PROSITE" id="PS50046">
    <property type="entry name" value="PHYTOCHROME_2"/>
    <property type="match status" value="1"/>
</dbReference>
<protein>
    <recommendedName>
        <fullName evidence="3">histidine kinase</fullName>
        <ecNumber evidence="3">2.7.13.3</ecNumber>
    </recommendedName>
</protein>
<evidence type="ECO:0000256" key="6">
    <source>
        <dbReference type="ARBA" id="ARBA00022777"/>
    </source>
</evidence>
<dbReference type="SUPFAM" id="SSF52172">
    <property type="entry name" value="CheY-like"/>
    <property type="match status" value="1"/>
</dbReference>
<dbReference type="EC" id="2.7.13.3" evidence="3"/>
<evidence type="ECO:0000313" key="13">
    <source>
        <dbReference type="Proteomes" id="UP001154265"/>
    </source>
</evidence>
<proteinExistence type="inferred from homology"/>
<dbReference type="Gene3D" id="3.30.565.10">
    <property type="entry name" value="Histidine kinase-like ATPase, C-terminal domain"/>
    <property type="match status" value="1"/>
</dbReference>
<evidence type="ECO:0000256" key="8">
    <source>
        <dbReference type="PROSITE-ProRule" id="PRU00169"/>
    </source>
</evidence>
<dbReference type="Pfam" id="PF00512">
    <property type="entry name" value="HisKA"/>
    <property type="match status" value="1"/>
</dbReference>
<comment type="similarity">
    <text evidence="2">In the N-terminal section; belongs to the phytochrome family.</text>
</comment>
<dbReference type="InterPro" id="IPR036097">
    <property type="entry name" value="HisK_dim/P_sf"/>
</dbReference>
<dbReference type="SMART" id="SM00387">
    <property type="entry name" value="HATPase_c"/>
    <property type="match status" value="1"/>
</dbReference>
<evidence type="ECO:0000313" key="12">
    <source>
        <dbReference type="EMBL" id="MDG2991332.1"/>
    </source>
</evidence>
<dbReference type="InterPro" id="IPR001789">
    <property type="entry name" value="Sig_transdc_resp-reg_receiver"/>
</dbReference>
<dbReference type="InterPro" id="IPR016132">
    <property type="entry name" value="Phyto_chromo_attachment"/>
</dbReference>
<dbReference type="InterPro" id="IPR005467">
    <property type="entry name" value="His_kinase_dom"/>
</dbReference>
<sequence>MTPSLPTFDRVLPAIVYEQFAMELASQSVATPGSIILSQDDINLGSFQPPWFTVLIRPDLGVLLQGEETDLAGVYRLQLTFDSEAIAHFLARLDQATPGQSQQRWVYSAQNALAKTDQHSQGTAQAQVTFRLLNIISTDLSTYSTSCQPMVRTALDQRVEREKLLHQVTTQIRQSLELPDILKTAVDRIRQFLQVDRLLLGQFTGLDTGTITYESLSSGQIESVLGLTDDCWGDRQAACWQRLASGDLIAVADMQAHYGHSPCLGNLIQKLKIQAWLVVPILVQGDLWGVLIAHQCDRPRQWQPQEQEFLQHLSNHLSIAIYQSQLYAEVQAQKAILEQRVTERTQALREALISMQSAHRVKSDFLATMSHELRTPLTCVIGMSATLLRWSLGPLTDKQRHYLQTIHDSGTHLLELINSILDLSQVESGRARLNCSEFSLTQVSQQCLRLLQEQSRSHGIELRSQILISPSRDRFWGDYHRIQQILLNLLSNAIKFTPSTGTVILRVWCDDSGVIFQVEDNGIGIPEHLQPLLFQKFQQLDTSYGRTYAGVGLGLALTKQMVELHQGTIGVSSSEGKGTLFTVTLPSLPRESLGTETRSVDVPGTALAILEEAHSSPEGRLVLIDDDDENATLICEILTAAGYQVIWMVDAEIKRILELTPQGVIITQHLASCDAQEVMTRLRQYCSPAQVKLFLMTNLADLDRDNTTFKGYGAVDGWLALPIHPEQLLDQITAGLSQLGPREPLQGSEQIRARR</sequence>
<comment type="caution">
    <text evidence="12">The sequence shown here is derived from an EMBL/GenBank/DDBJ whole genome shotgun (WGS) entry which is preliminary data.</text>
</comment>
<organism evidence="12 13">
    <name type="scientific">Candidatus Synechococcus calcipolaris G9</name>
    <dbReference type="NCBI Taxonomy" id="1497997"/>
    <lineage>
        <taxon>Bacteria</taxon>
        <taxon>Bacillati</taxon>
        <taxon>Cyanobacteriota</taxon>
        <taxon>Cyanophyceae</taxon>
        <taxon>Synechococcales</taxon>
        <taxon>Synechococcaceae</taxon>
        <taxon>Synechococcus</taxon>
    </lineage>
</organism>
<dbReference type="Pfam" id="PF02518">
    <property type="entry name" value="HATPase_c"/>
    <property type="match status" value="1"/>
</dbReference>
<keyword evidence="12" id="KW-0547">Nucleotide-binding</keyword>
<comment type="catalytic activity">
    <reaction evidence="1">
        <text>ATP + protein L-histidine = ADP + protein N-phospho-L-histidine.</text>
        <dbReference type="EC" id="2.7.13.3"/>
    </reaction>
</comment>
<dbReference type="InterPro" id="IPR011006">
    <property type="entry name" value="CheY-like_superfamily"/>
</dbReference>
<dbReference type="InterPro" id="IPR029016">
    <property type="entry name" value="GAF-like_dom_sf"/>
</dbReference>
<evidence type="ECO:0000256" key="1">
    <source>
        <dbReference type="ARBA" id="ARBA00000085"/>
    </source>
</evidence>
<dbReference type="PANTHER" id="PTHR43047:SF63">
    <property type="entry name" value="HISTIDINE KINASE"/>
    <property type="match status" value="1"/>
</dbReference>
<reference evidence="12" key="2">
    <citation type="submission" date="2022-01" db="EMBL/GenBank/DDBJ databases">
        <authorList>
            <person name="Zivanovic Y."/>
            <person name="Moreira D."/>
            <person name="Lopez-Garcia P."/>
        </authorList>
    </citation>
    <scope>NUCLEOTIDE SEQUENCE</scope>
    <source>
        <strain evidence="12">G9</strain>
    </source>
</reference>
<accession>A0ABT6F0G8</accession>
<dbReference type="Gene3D" id="1.10.287.130">
    <property type="match status" value="1"/>
</dbReference>
<evidence type="ECO:0000259" key="9">
    <source>
        <dbReference type="PROSITE" id="PS50046"/>
    </source>
</evidence>
<dbReference type="Proteomes" id="UP001154265">
    <property type="component" value="Unassembled WGS sequence"/>
</dbReference>
<dbReference type="PRINTS" id="PR00344">
    <property type="entry name" value="BCTRLSENSOR"/>
</dbReference>
<comment type="caution">
    <text evidence="8">Lacks conserved residue(s) required for the propagation of feature annotation.</text>
</comment>
<dbReference type="SUPFAM" id="SSF55874">
    <property type="entry name" value="ATPase domain of HSP90 chaperone/DNA topoisomerase II/histidine kinase"/>
    <property type="match status" value="1"/>
</dbReference>
<dbReference type="PROSITE" id="PS50109">
    <property type="entry name" value="HIS_KIN"/>
    <property type="match status" value="1"/>
</dbReference>
<dbReference type="Gene3D" id="3.40.50.2300">
    <property type="match status" value="1"/>
</dbReference>
<dbReference type="EMBL" id="JAKKUT010000002">
    <property type="protein sequence ID" value="MDG2991332.1"/>
    <property type="molecule type" value="Genomic_DNA"/>
</dbReference>
<keyword evidence="6" id="KW-0418">Kinase</keyword>
<evidence type="ECO:0000256" key="2">
    <source>
        <dbReference type="ARBA" id="ARBA00006402"/>
    </source>
</evidence>
<evidence type="ECO:0000256" key="7">
    <source>
        <dbReference type="ARBA" id="ARBA00023012"/>
    </source>
</evidence>